<evidence type="ECO:0000313" key="2">
    <source>
        <dbReference type="EMBL" id="MTW19444.1"/>
    </source>
</evidence>
<accession>A0A9X5AVC1</accession>
<feature type="domain" description="Bro-N" evidence="1">
    <location>
        <begin position="3"/>
        <end position="115"/>
    </location>
</feature>
<proteinExistence type="predicted"/>
<dbReference type="Proteomes" id="UP000438991">
    <property type="component" value="Unassembled WGS sequence"/>
</dbReference>
<dbReference type="SMART" id="SM01040">
    <property type="entry name" value="Bro-N"/>
    <property type="match status" value="1"/>
</dbReference>
<feature type="non-terminal residue" evidence="2">
    <location>
        <position position="188"/>
    </location>
</feature>
<dbReference type="EMBL" id="WNKV01000040">
    <property type="protein sequence ID" value="MTW19444.1"/>
    <property type="molecule type" value="Genomic_DNA"/>
</dbReference>
<name>A0A9X5AVC1_9BRAD</name>
<reference evidence="2 3" key="1">
    <citation type="submission" date="2019-11" db="EMBL/GenBank/DDBJ databases">
        <title>Whole-genome sequence of Rhodoplanes serenus DSM 18633, type strain.</title>
        <authorList>
            <person name="Kyndt J.A."/>
            <person name="Meyer T.E."/>
        </authorList>
    </citation>
    <scope>NUCLEOTIDE SEQUENCE [LARGE SCALE GENOMIC DNA]</scope>
    <source>
        <strain evidence="2 3">DSM 18633</strain>
    </source>
</reference>
<dbReference type="InterPro" id="IPR005039">
    <property type="entry name" value="Ant_C"/>
</dbReference>
<dbReference type="PROSITE" id="PS51750">
    <property type="entry name" value="BRO_N"/>
    <property type="match status" value="1"/>
</dbReference>
<dbReference type="PANTHER" id="PTHR36180:SF2">
    <property type="entry name" value="BRO FAMILY PROTEIN"/>
    <property type="match status" value="1"/>
</dbReference>
<dbReference type="InterPro" id="IPR003497">
    <property type="entry name" value="BRO_N_domain"/>
</dbReference>
<dbReference type="GO" id="GO:0003677">
    <property type="term" value="F:DNA binding"/>
    <property type="evidence" value="ECO:0007669"/>
    <property type="project" value="InterPro"/>
</dbReference>
<evidence type="ECO:0000313" key="3">
    <source>
        <dbReference type="Proteomes" id="UP000438991"/>
    </source>
</evidence>
<sequence>MSANAVSPFQFEGRNVRLIDRDGESWFIASDVARELGYAEAKDLTRTLDDDEKGRHNLPTPGGDQDVTIISEPGLYRAIIQRRANKKHDHSLTEKIVRFQRWVFHDILPSIRKTGGYGQADPMKALADPAALRGLLLTYSEKVIALEGEVAELRPQADALDRIAQSDGSLCITDAAKTLQVRPKDLFT</sequence>
<organism evidence="2 3">
    <name type="scientific">Rhodoplanes serenus</name>
    <dbReference type="NCBI Taxonomy" id="200615"/>
    <lineage>
        <taxon>Bacteria</taxon>
        <taxon>Pseudomonadati</taxon>
        <taxon>Pseudomonadota</taxon>
        <taxon>Alphaproteobacteria</taxon>
        <taxon>Hyphomicrobiales</taxon>
        <taxon>Nitrobacteraceae</taxon>
        <taxon>Rhodoplanes</taxon>
    </lineage>
</organism>
<dbReference type="PANTHER" id="PTHR36180">
    <property type="entry name" value="DNA-BINDING PROTEIN-RELATED-RELATED"/>
    <property type="match status" value="1"/>
</dbReference>
<dbReference type="Pfam" id="PF02498">
    <property type="entry name" value="Bro-N"/>
    <property type="match status" value="1"/>
</dbReference>
<dbReference type="Pfam" id="PF03374">
    <property type="entry name" value="ANT"/>
    <property type="match status" value="1"/>
</dbReference>
<evidence type="ECO:0000259" key="1">
    <source>
        <dbReference type="PROSITE" id="PS51750"/>
    </source>
</evidence>
<dbReference type="AlphaFoldDB" id="A0A9X5AVC1"/>
<comment type="caution">
    <text evidence="2">The sequence shown here is derived from an EMBL/GenBank/DDBJ whole genome shotgun (WGS) entry which is preliminary data.</text>
</comment>
<protein>
    <submittedName>
        <fullName evidence="2">Phage antirepressor Ant</fullName>
    </submittedName>
</protein>
<gene>
    <name evidence="2" type="ORF">GJ689_24950</name>
</gene>